<dbReference type="InterPro" id="IPR015425">
    <property type="entry name" value="FH2_Formin"/>
</dbReference>
<dbReference type="SUPFAM" id="SSF48371">
    <property type="entry name" value="ARM repeat"/>
    <property type="match status" value="1"/>
</dbReference>
<dbReference type="Gene3D" id="1.20.58.2220">
    <property type="entry name" value="Formin, FH2 domain"/>
    <property type="match status" value="1"/>
</dbReference>
<dbReference type="Pfam" id="PF06371">
    <property type="entry name" value="Drf_GBD"/>
    <property type="match status" value="1"/>
</dbReference>
<dbReference type="EMBL" id="JAFCMP010000046">
    <property type="protein sequence ID" value="KAG5189667.1"/>
    <property type="molecule type" value="Genomic_DNA"/>
</dbReference>
<feature type="region of interest" description="Disordered" evidence="2">
    <location>
        <begin position="924"/>
        <end position="969"/>
    </location>
</feature>
<feature type="region of interest" description="Disordered" evidence="2">
    <location>
        <begin position="1153"/>
        <end position="1177"/>
    </location>
</feature>
<feature type="coiled-coil region" evidence="1">
    <location>
        <begin position="404"/>
        <end position="431"/>
    </location>
</feature>
<dbReference type="InterPro" id="IPR042201">
    <property type="entry name" value="FH2_Formin_sf"/>
</dbReference>
<dbReference type="SMART" id="SM00498">
    <property type="entry name" value="FH2"/>
    <property type="match status" value="1"/>
</dbReference>
<sequence length="1177" mass="127615">MKGMFKKKEGGRDNGYEGSPARVDVGWGEDATSPQKDRSSQDSPEYAAAVVYAEMLLRSNMPALDALSELKVTLRAATKTWLEHFYDAGGLTALVMKLSDVEVIESKTDEDVRIQVELLKCLKASLNNQLGIDFLAARPEVVGILALNFGSEDTFICTQTLELLAVLMVDGPEGYRAVLASMDYFKLVKGERVRFYSLLLYPLPLAVLALSELVSAVDALMDDETPISFKRDVMLFINTLVNSAMDIEERIEIRADLVYTGILDAVERLKNQSVDDFAEAGDDALSEDRIELDNQLQASANGCCSTEVFEAVMNKDVAEVQHAYRGDSMLNLSDPEQIFNTITSSVVEYDCFGVFLSVLQHLLAIPSADLAGKQQWEAAEEALHQIVTHSDDEYSLTYEDLKRMLDWKERLEDLSLKCDRLEKENTTLKQTTAAAVAAAKNAPPGPPAPPGGPRGPVPPPPPMPGFRGPPGPPPMPGRGPPGPPPMPGRGMLPMPRGPAGMAGGFGGGGDGGKAKKPNDKPDVALRSLFWNKLPDSKLKGTIWEDIDKELGGTDDKPGNDQALLDADVRAALLGNFCANAPKKGGQAAEDEAKRKAEEDKKKKAAAQINLLDPKTLQNVGITLAKFRMSNNEIVGAVVRMDEEKLDLDKAPKDDEITTLKDFDGDKEKLGKVEKFFLLTMGIPRYTSRLEAWIFKMSFQHDVALLEETLEILNTAISQASRRTLARPLCIVEDSESLRKLLQLMLAIGNFLNAGTPRGGAFGYKVDVLKKFAELKDITNKRHLMHYLAEFCIKEKAKLCRVSEDFPNFEEATKVPLSQWTSDFSVVTKGCSLLQSQLELAKKGNKAAGGDRFVEVMEPFLQKALKAEQQLKDSFARTEKRAQELLTKYCEDPSKVGIDDFFKELLEFLQRFDRAQAENAARLLKEKKAREKKERADAKKKDMAAKTKAGTRPAARGGAGGGDDDDHDNLVDARLGKMKQRDAADVLETIKANDRQVKLARDSVGGPRDRTSGDLSGPAGEASHHKQATMAHARAKTRGGMLADPSALGTPQEADEEAVKEDIERIQKMAAAVSSTGAGKDAGGKSAQGKKDKASVFSRMVRGRRGSGDASKAATKAAATVDAAMAAAAAGGGTSPVAAAASGKMNVATFLESKKRADKANKTKHAAKEPAGRASTDG</sequence>
<feature type="compositionally biased region" description="Basic and acidic residues" evidence="2">
    <location>
        <begin position="1153"/>
        <end position="1170"/>
    </location>
</feature>
<dbReference type="InterPro" id="IPR010472">
    <property type="entry name" value="FH3_dom"/>
</dbReference>
<gene>
    <name evidence="5" type="ORF">JKP88DRAFT_347642</name>
</gene>
<dbReference type="InterPro" id="IPR016024">
    <property type="entry name" value="ARM-type_fold"/>
</dbReference>
<dbReference type="PROSITE" id="PS51444">
    <property type="entry name" value="FH2"/>
    <property type="match status" value="1"/>
</dbReference>
<feature type="region of interest" description="Disordered" evidence="2">
    <location>
        <begin position="1069"/>
        <end position="1111"/>
    </location>
</feature>
<feature type="compositionally biased region" description="Low complexity" evidence="2">
    <location>
        <begin position="433"/>
        <end position="442"/>
    </location>
</feature>
<name>A0A835ZCJ0_9STRA</name>
<dbReference type="GO" id="GO:0030036">
    <property type="term" value="P:actin cytoskeleton organization"/>
    <property type="evidence" value="ECO:0007669"/>
    <property type="project" value="InterPro"/>
</dbReference>
<keyword evidence="1" id="KW-0175">Coiled coil</keyword>
<dbReference type="InterPro" id="IPR011989">
    <property type="entry name" value="ARM-like"/>
</dbReference>
<dbReference type="Gene3D" id="1.10.238.150">
    <property type="entry name" value="Formin, FH3 diaphanous domain"/>
    <property type="match status" value="1"/>
</dbReference>
<dbReference type="Pfam" id="PF02181">
    <property type="entry name" value="FH2"/>
    <property type="match status" value="1"/>
</dbReference>
<dbReference type="GO" id="GO:0031267">
    <property type="term" value="F:small GTPase binding"/>
    <property type="evidence" value="ECO:0007669"/>
    <property type="project" value="InterPro"/>
</dbReference>
<dbReference type="SMART" id="SM01140">
    <property type="entry name" value="Drf_GBD"/>
    <property type="match status" value="1"/>
</dbReference>
<dbReference type="OrthoDB" id="1668162at2759"/>
<accession>A0A835ZCJ0</accession>
<feature type="region of interest" description="Disordered" evidence="2">
    <location>
        <begin position="997"/>
        <end position="1024"/>
    </location>
</feature>
<dbReference type="Gene3D" id="1.25.10.10">
    <property type="entry name" value="Leucine-rich Repeat Variant"/>
    <property type="match status" value="1"/>
</dbReference>
<evidence type="ECO:0000313" key="6">
    <source>
        <dbReference type="Proteomes" id="UP000664859"/>
    </source>
</evidence>
<feature type="domain" description="GBD/FH3" evidence="3">
    <location>
        <begin position="1"/>
        <end position="394"/>
    </location>
</feature>
<comment type="caution">
    <text evidence="5">The sequence shown here is derived from an EMBL/GenBank/DDBJ whole genome shotgun (WGS) entry which is preliminary data.</text>
</comment>
<feature type="compositionally biased region" description="Basic and acidic residues" evidence="2">
    <location>
        <begin position="924"/>
        <end position="944"/>
    </location>
</feature>
<feature type="compositionally biased region" description="Low complexity" evidence="2">
    <location>
        <begin position="945"/>
        <end position="955"/>
    </location>
</feature>
<dbReference type="SMART" id="SM01139">
    <property type="entry name" value="Drf_FH3"/>
    <property type="match status" value="1"/>
</dbReference>
<dbReference type="GO" id="GO:0003779">
    <property type="term" value="F:actin binding"/>
    <property type="evidence" value="ECO:0007669"/>
    <property type="project" value="InterPro"/>
</dbReference>
<evidence type="ECO:0000313" key="5">
    <source>
        <dbReference type="EMBL" id="KAG5189667.1"/>
    </source>
</evidence>
<dbReference type="PROSITE" id="PS51232">
    <property type="entry name" value="GBD_FH3"/>
    <property type="match status" value="1"/>
</dbReference>
<feature type="compositionally biased region" description="Pro residues" evidence="2">
    <location>
        <begin position="443"/>
        <end position="487"/>
    </location>
</feature>
<evidence type="ECO:0000256" key="2">
    <source>
        <dbReference type="SAM" id="MobiDB-lite"/>
    </source>
</evidence>
<feature type="domain" description="FH2" evidence="4">
    <location>
        <begin position="515"/>
        <end position="937"/>
    </location>
</feature>
<feature type="region of interest" description="Disordered" evidence="2">
    <location>
        <begin position="1"/>
        <end position="43"/>
    </location>
</feature>
<dbReference type="InterPro" id="IPR014768">
    <property type="entry name" value="GBD/FH3_dom"/>
</dbReference>
<keyword evidence="6" id="KW-1185">Reference proteome</keyword>
<dbReference type="PANTHER" id="PTHR46345:SF8">
    <property type="entry name" value="FORMIN 3, ISOFORM B"/>
    <property type="match status" value="1"/>
</dbReference>
<feature type="compositionally biased region" description="Low complexity" evidence="2">
    <location>
        <begin position="488"/>
        <end position="499"/>
    </location>
</feature>
<dbReference type="PANTHER" id="PTHR46345">
    <property type="entry name" value="INVERTED FORMIN-2"/>
    <property type="match status" value="1"/>
</dbReference>
<feature type="region of interest" description="Disordered" evidence="2">
    <location>
        <begin position="579"/>
        <end position="599"/>
    </location>
</feature>
<organism evidence="5 6">
    <name type="scientific">Tribonema minus</name>
    <dbReference type="NCBI Taxonomy" id="303371"/>
    <lineage>
        <taxon>Eukaryota</taxon>
        <taxon>Sar</taxon>
        <taxon>Stramenopiles</taxon>
        <taxon>Ochrophyta</taxon>
        <taxon>PX clade</taxon>
        <taxon>Xanthophyceae</taxon>
        <taxon>Tribonematales</taxon>
        <taxon>Tribonemataceae</taxon>
        <taxon>Tribonema</taxon>
    </lineage>
</organism>
<feature type="compositionally biased region" description="Basic and acidic residues" evidence="2">
    <location>
        <begin position="997"/>
        <end position="1011"/>
    </location>
</feature>
<dbReference type="SUPFAM" id="SSF101447">
    <property type="entry name" value="Formin homology 2 domain (FH2 domain)"/>
    <property type="match status" value="1"/>
</dbReference>
<proteinExistence type="predicted"/>
<evidence type="ECO:0000259" key="3">
    <source>
        <dbReference type="PROSITE" id="PS51232"/>
    </source>
</evidence>
<dbReference type="InterPro" id="IPR010473">
    <property type="entry name" value="GTPase-bd"/>
</dbReference>
<dbReference type="Proteomes" id="UP000664859">
    <property type="component" value="Unassembled WGS sequence"/>
</dbReference>
<reference evidence="5" key="1">
    <citation type="submission" date="2021-02" db="EMBL/GenBank/DDBJ databases">
        <title>First Annotated Genome of the Yellow-green Alga Tribonema minus.</title>
        <authorList>
            <person name="Mahan K.M."/>
        </authorList>
    </citation>
    <scope>NUCLEOTIDE SEQUENCE</scope>
    <source>
        <strain evidence="5">UTEX B ZZ1240</strain>
    </source>
</reference>
<dbReference type="Pfam" id="PF06367">
    <property type="entry name" value="Drf_FH3"/>
    <property type="match status" value="1"/>
</dbReference>
<protein>
    <submittedName>
        <fullName evidence="5">Uncharacterized protein</fullName>
    </submittedName>
</protein>
<feature type="compositionally biased region" description="Basic and acidic residues" evidence="2">
    <location>
        <begin position="1"/>
        <end position="15"/>
    </location>
</feature>
<evidence type="ECO:0000259" key="4">
    <source>
        <dbReference type="PROSITE" id="PS51444"/>
    </source>
</evidence>
<dbReference type="AlphaFoldDB" id="A0A835ZCJ0"/>
<feature type="compositionally biased region" description="Basic and acidic residues" evidence="2">
    <location>
        <begin position="590"/>
        <end position="599"/>
    </location>
</feature>
<feature type="region of interest" description="Disordered" evidence="2">
    <location>
        <begin position="431"/>
        <end position="520"/>
    </location>
</feature>
<feature type="compositionally biased region" description="Gly residues" evidence="2">
    <location>
        <begin position="500"/>
        <end position="511"/>
    </location>
</feature>
<evidence type="ECO:0000256" key="1">
    <source>
        <dbReference type="SAM" id="Coils"/>
    </source>
</evidence>